<gene>
    <name evidence="1" type="ORF">CH341_22340</name>
</gene>
<organism evidence="1 2">
    <name type="scientific">Rhodoplanes roseus</name>
    <dbReference type="NCBI Taxonomy" id="29409"/>
    <lineage>
        <taxon>Bacteria</taxon>
        <taxon>Pseudomonadati</taxon>
        <taxon>Pseudomonadota</taxon>
        <taxon>Alphaproteobacteria</taxon>
        <taxon>Hyphomicrobiales</taxon>
        <taxon>Nitrobacteraceae</taxon>
        <taxon>Rhodoplanes</taxon>
    </lineage>
</organism>
<dbReference type="OrthoDB" id="8375at2"/>
<proteinExistence type="predicted"/>
<accession>A0A327L0F7</accession>
<dbReference type="InterPro" id="IPR013211">
    <property type="entry name" value="LVIVD"/>
</dbReference>
<evidence type="ECO:0008006" key="3">
    <source>
        <dbReference type="Google" id="ProtNLM"/>
    </source>
</evidence>
<dbReference type="Proteomes" id="UP000249130">
    <property type="component" value="Unassembled WGS sequence"/>
</dbReference>
<sequence length="426" mass="48274">MSRPYYHPDPVRGEGAQQYVGVPHQLTEPWPEESRNVRLVAHSDLNGWGDAFQIQVGKGVCYVAASGVNGHNGMTVLDVSNPSKPKIVDQIVDSPAARTHKVLRITDDVLLTNSELRPALRKEYPDAIPGLRILDNTDPFHPKYVRHIRTEGFGVHRPIFDRKRNLLYSSGFKDGYRGKVLLVHDMNDPWNPELIGFGVIPGQAEHEAPTWDSTLVSDKRVWIHEGNPFGNYVTAAYWDGGIAMFDLTDPTSPKFMWRQNPHETHGWPGCYHSFLVPEGSEFGIATQETTTVNCDEPPAFVTFYDLRNIQHPLPISTFMPYEIDPYSMRPLDPKWSHTGARHGAHNIWLDMKKDDLVYICWFNAGLRIIDWSNPFRPKEAGYYIPAGTKERCCPQSNDVQVDPETGLIYMADRWGLGLHILEYTGG</sequence>
<protein>
    <recommendedName>
        <fullName evidence="3">LVIVD repeat-containing protein</fullName>
    </recommendedName>
</protein>
<name>A0A327L0F7_9BRAD</name>
<dbReference type="RefSeq" id="WP_111421205.1">
    <property type="nucleotide sequence ID" value="NZ_NPEX01000202.1"/>
</dbReference>
<dbReference type="SUPFAM" id="SSF50969">
    <property type="entry name" value="YVTN repeat-like/Quinoprotein amine dehydrogenase"/>
    <property type="match status" value="1"/>
</dbReference>
<reference evidence="1 2" key="1">
    <citation type="submission" date="2017-07" db="EMBL/GenBank/DDBJ databases">
        <title>Draft Genome Sequences of Select Purple Nonsulfur Bacteria.</title>
        <authorList>
            <person name="Lasarre B."/>
            <person name="Mckinlay J.B."/>
        </authorList>
    </citation>
    <scope>NUCLEOTIDE SEQUENCE [LARGE SCALE GENOMIC DNA]</scope>
    <source>
        <strain evidence="1 2">DSM 5909</strain>
    </source>
</reference>
<comment type="caution">
    <text evidence="1">The sequence shown here is derived from an EMBL/GenBank/DDBJ whole genome shotgun (WGS) entry which is preliminary data.</text>
</comment>
<dbReference type="AlphaFoldDB" id="A0A327L0F7"/>
<dbReference type="EMBL" id="NPEX01000202">
    <property type="protein sequence ID" value="RAI41128.1"/>
    <property type="molecule type" value="Genomic_DNA"/>
</dbReference>
<dbReference type="InterPro" id="IPR011044">
    <property type="entry name" value="Quino_amine_DH_bsu"/>
</dbReference>
<evidence type="ECO:0000313" key="2">
    <source>
        <dbReference type="Proteomes" id="UP000249130"/>
    </source>
</evidence>
<dbReference type="Pfam" id="PF08309">
    <property type="entry name" value="LVIVD"/>
    <property type="match status" value="3"/>
</dbReference>
<evidence type="ECO:0000313" key="1">
    <source>
        <dbReference type="EMBL" id="RAI41128.1"/>
    </source>
</evidence>
<keyword evidence="2" id="KW-1185">Reference proteome</keyword>